<feature type="transmembrane region" description="Helical" evidence="2">
    <location>
        <begin position="32"/>
        <end position="51"/>
    </location>
</feature>
<gene>
    <name evidence="4" type="ORF">BKA14_003950</name>
</gene>
<dbReference type="InterPro" id="IPR029787">
    <property type="entry name" value="Nucleotide_cyclase"/>
</dbReference>
<dbReference type="Proteomes" id="UP000542742">
    <property type="component" value="Unassembled WGS sequence"/>
</dbReference>
<dbReference type="SUPFAM" id="SSF55073">
    <property type="entry name" value="Nucleotide cyclase"/>
    <property type="match status" value="1"/>
</dbReference>
<dbReference type="Gene3D" id="3.30.70.270">
    <property type="match status" value="1"/>
</dbReference>
<feature type="transmembrane region" description="Helical" evidence="2">
    <location>
        <begin position="262"/>
        <end position="280"/>
    </location>
</feature>
<dbReference type="SMART" id="SM00267">
    <property type="entry name" value="GGDEF"/>
    <property type="match status" value="1"/>
</dbReference>
<feature type="domain" description="GGDEF" evidence="3">
    <location>
        <begin position="351"/>
        <end position="482"/>
    </location>
</feature>
<feature type="transmembrane region" description="Helical" evidence="2">
    <location>
        <begin position="126"/>
        <end position="149"/>
    </location>
</feature>
<feature type="transmembrane region" description="Helical" evidence="2">
    <location>
        <begin position="286"/>
        <end position="304"/>
    </location>
</feature>
<dbReference type="EMBL" id="JACHMF010000001">
    <property type="protein sequence ID" value="MBB4693802.1"/>
    <property type="molecule type" value="Genomic_DNA"/>
</dbReference>
<feature type="transmembrane region" description="Helical" evidence="2">
    <location>
        <begin position="161"/>
        <end position="180"/>
    </location>
</feature>
<dbReference type="NCBIfam" id="TIGR00254">
    <property type="entry name" value="GGDEF"/>
    <property type="match status" value="1"/>
</dbReference>
<dbReference type="FunFam" id="3.30.70.270:FF:000001">
    <property type="entry name" value="Diguanylate cyclase domain protein"/>
    <property type="match status" value="1"/>
</dbReference>
<feature type="region of interest" description="Disordered" evidence="1">
    <location>
        <begin position="468"/>
        <end position="502"/>
    </location>
</feature>
<sequence>MDRWRFAAWQVYLAVCAAAAVVYYVFPAEGVQAAIVAGVGMSAAVAIMVGVRRHRPAVRWPWYLMAAARACFALAEVAYWIQHFTTGGDVFPSYVDLLYLSFAVLLAISVVGLVRARRPGRDLPGLLDALVLSTGAAMLAWVFLIVPYVRAEDLSPMARAVSLAYPISDLLVLAVLSRLVTGKGDRPPAFRLLVASIAALLYADIGYALLELSIGYTAGNIVDLGWIAMQALGGAAALHPSMPTLARRSPETAEGPAPRRRVAALAVASLMAPAVLAIEWLRGMPIDVPVIVAGCTVLFLLVIARLDGLVRLLAGALRAVEEQATTDQLTGLANRRRFHDRWASALGQSVGPTALLYIDLDGFKPVNDTCGHEAGDAVLVAVAERVNSIVRTGDVVARLGGDEFAVILPWTDDETATKVAGRIVAALSEPFDTPARPVYIGASIGVITARSGANPETELRRADTAMYTAKNAGRNRVHHDDLSAAHDRQSAPGRGHGDAPVV</sequence>
<reference evidence="4 5" key="1">
    <citation type="submission" date="2020-08" db="EMBL/GenBank/DDBJ databases">
        <title>Sequencing the genomes of 1000 actinobacteria strains.</title>
        <authorList>
            <person name="Klenk H.-P."/>
        </authorList>
    </citation>
    <scope>NUCLEOTIDE SEQUENCE [LARGE SCALE GENOMIC DNA]</scope>
    <source>
        <strain evidence="4 5">DSM 45518</strain>
    </source>
</reference>
<feature type="transmembrane region" description="Helical" evidence="2">
    <location>
        <begin position="7"/>
        <end position="26"/>
    </location>
</feature>
<organism evidence="4 5">
    <name type="scientific">Paractinoplanes abujensis</name>
    <dbReference type="NCBI Taxonomy" id="882441"/>
    <lineage>
        <taxon>Bacteria</taxon>
        <taxon>Bacillati</taxon>
        <taxon>Actinomycetota</taxon>
        <taxon>Actinomycetes</taxon>
        <taxon>Micromonosporales</taxon>
        <taxon>Micromonosporaceae</taxon>
        <taxon>Paractinoplanes</taxon>
    </lineage>
</organism>
<dbReference type="Pfam" id="PF00990">
    <property type="entry name" value="GGDEF"/>
    <property type="match status" value="1"/>
</dbReference>
<evidence type="ECO:0000313" key="5">
    <source>
        <dbReference type="Proteomes" id="UP000542742"/>
    </source>
</evidence>
<feature type="compositionally biased region" description="Basic and acidic residues" evidence="1">
    <location>
        <begin position="478"/>
        <end position="489"/>
    </location>
</feature>
<evidence type="ECO:0000313" key="4">
    <source>
        <dbReference type="EMBL" id="MBB4693802.1"/>
    </source>
</evidence>
<dbReference type="InterPro" id="IPR000160">
    <property type="entry name" value="GGDEF_dom"/>
</dbReference>
<dbReference type="RefSeq" id="WP_184952380.1">
    <property type="nucleotide sequence ID" value="NZ_BOMC01000053.1"/>
</dbReference>
<dbReference type="PROSITE" id="PS50887">
    <property type="entry name" value="GGDEF"/>
    <property type="match status" value="1"/>
</dbReference>
<dbReference type="InterPro" id="IPR052163">
    <property type="entry name" value="DGC-Regulatory_Protein"/>
</dbReference>
<evidence type="ECO:0000256" key="2">
    <source>
        <dbReference type="SAM" id="Phobius"/>
    </source>
</evidence>
<dbReference type="AlphaFoldDB" id="A0A7W7G2H8"/>
<evidence type="ECO:0000256" key="1">
    <source>
        <dbReference type="SAM" id="MobiDB-lite"/>
    </source>
</evidence>
<feature type="transmembrane region" description="Helical" evidence="2">
    <location>
        <begin position="93"/>
        <end position="114"/>
    </location>
</feature>
<dbReference type="InterPro" id="IPR043128">
    <property type="entry name" value="Rev_trsase/Diguanyl_cyclase"/>
</dbReference>
<keyword evidence="2" id="KW-0472">Membrane</keyword>
<accession>A0A7W7G2H8</accession>
<feature type="transmembrane region" description="Helical" evidence="2">
    <location>
        <begin position="63"/>
        <end position="81"/>
    </location>
</feature>
<keyword evidence="5" id="KW-1185">Reference proteome</keyword>
<keyword evidence="2" id="KW-1133">Transmembrane helix</keyword>
<evidence type="ECO:0000259" key="3">
    <source>
        <dbReference type="PROSITE" id="PS50887"/>
    </source>
</evidence>
<dbReference type="PANTHER" id="PTHR46663">
    <property type="entry name" value="DIGUANYLATE CYCLASE DGCT-RELATED"/>
    <property type="match status" value="1"/>
</dbReference>
<feature type="transmembrane region" description="Helical" evidence="2">
    <location>
        <begin position="192"/>
        <end position="218"/>
    </location>
</feature>
<comment type="caution">
    <text evidence="4">The sequence shown here is derived from an EMBL/GenBank/DDBJ whole genome shotgun (WGS) entry which is preliminary data.</text>
</comment>
<protein>
    <submittedName>
        <fullName evidence="4">Diguanylate cyclase (GGDEF)-like protein</fullName>
    </submittedName>
</protein>
<dbReference type="PANTHER" id="PTHR46663:SF4">
    <property type="entry name" value="DIGUANYLATE CYCLASE DGCT-RELATED"/>
    <property type="match status" value="1"/>
</dbReference>
<proteinExistence type="predicted"/>
<name>A0A7W7G2H8_9ACTN</name>
<dbReference type="CDD" id="cd01949">
    <property type="entry name" value="GGDEF"/>
    <property type="match status" value="1"/>
</dbReference>
<keyword evidence="2" id="KW-0812">Transmembrane</keyword>